<name>A0A3D9ULW0_9GAMM</name>
<evidence type="ECO:0000313" key="2">
    <source>
        <dbReference type="Proteomes" id="UP000256294"/>
    </source>
</evidence>
<dbReference type="EMBL" id="QTUB01000001">
    <property type="protein sequence ID" value="REF27615.1"/>
    <property type="molecule type" value="Genomic_DNA"/>
</dbReference>
<dbReference type="Proteomes" id="UP000256294">
    <property type="component" value="Unassembled WGS sequence"/>
</dbReference>
<organism evidence="1 2">
    <name type="scientific">Xenorhabdus cabanillasii</name>
    <dbReference type="NCBI Taxonomy" id="351673"/>
    <lineage>
        <taxon>Bacteria</taxon>
        <taxon>Pseudomonadati</taxon>
        <taxon>Pseudomonadota</taxon>
        <taxon>Gammaproteobacteria</taxon>
        <taxon>Enterobacterales</taxon>
        <taxon>Morganellaceae</taxon>
        <taxon>Xenorhabdus</taxon>
    </lineage>
</organism>
<keyword evidence="2" id="KW-1185">Reference proteome</keyword>
<dbReference type="RefSeq" id="WP_115826634.1">
    <property type="nucleotide sequence ID" value="NZ_QTUB01000001.1"/>
</dbReference>
<reference evidence="1 2" key="1">
    <citation type="submission" date="2018-08" db="EMBL/GenBank/DDBJ databases">
        <title>Genomic Encyclopedia of Archaeal and Bacterial Type Strains, Phase II (KMG-II): from individual species to whole genera.</title>
        <authorList>
            <person name="Goeker M."/>
        </authorList>
    </citation>
    <scope>NUCLEOTIDE SEQUENCE [LARGE SCALE GENOMIC DNA]</scope>
    <source>
        <strain evidence="1 2">DSM 17905</strain>
    </source>
</reference>
<accession>A0A3D9ULW0</accession>
<gene>
    <name evidence="1" type="ORF">BDD26_2422</name>
</gene>
<evidence type="ECO:0000313" key="1">
    <source>
        <dbReference type="EMBL" id="REF27615.1"/>
    </source>
</evidence>
<sequence length="61" mass="6749">MEIILIIKKGNISEEMAALDIDSGDAAINLFISKTYLSLSNLKAEQDKAYKKSFDIIRGIS</sequence>
<comment type="caution">
    <text evidence="1">The sequence shown here is derived from an EMBL/GenBank/DDBJ whole genome shotgun (WGS) entry which is preliminary data.</text>
</comment>
<dbReference type="AlphaFoldDB" id="A0A3D9ULW0"/>
<protein>
    <submittedName>
        <fullName evidence="1">Uncharacterized protein</fullName>
    </submittedName>
</protein>
<proteinExistence type="predicted"/>